<evidence type="ECO:0000313" key="1">
    <source>
        <dbReference type="EMBL" id="UYP48626.1"/>
    </source>
</evidence>
<dbReference type="Proteomes" id="UP001208689">
    <property type="component" value="Chromosome"/>
</dbReference>
<evidence type="ECO:0000313" key="2">
    <source>
        <dbReference type="Proteomes" id="UP001208689"/>
    </source>
</evidence>
<protein>
    <submittedName>
        <fullName evidence="1">Uncharacterized protein</fullName>
    </submittedName>
</protein>
<organism evidence="1 2">
    <name type="scientific">Candidatus Lokiarchaeum ossiferum</name>
    <dbReference type="NCBI Taxonomy" id="2951803"/>
    <lineage>
        <taxon>Archaea</taxon>
        <taxon>Promethearchaeati</taxon>
        <taxon>Promethearchaeota</taxon>
        <taxon>Promethearchaeia</taxon>
        <taxon>Promethearchaeales</taxon>
        <taxon>Promethearchaeaceae</taxon>
        <taxon>Candidatus Lokiarchaeum</taxon>
    </lineage>
</organism>
<keyword evidence="2" id="KW-1185">Reference proteome</keyword>
<gene>
    <name evidence="1" type="ORF">NEF87_004911</name>
</gene>
<accession>A0ABY6HYM0</accession>
<dbReference type="EMBL" id="CP104013">
    <property type="protein sequence ID" value="UYP48626.1"/>
    <property type="molecule type" value="Genomic_DNA"/>
</dbReference>
<name>A0ABY6HYM0_9ARCH</name>
<proteinExistence type="predicted"/>
<reference evidence="1" key="1">
    <citation type="submission" date="2022-09" db="EMBL/GenBank/DDBJ databases">
        <title>Actin cytoskeleton and complex cell architecture in an #Asgard archaeon.</title>
        <authorList>
            <person name="Ponce Toledo R.I."/>
            <person name="Schleper C."/>
            <person name="Rodrigues Oliveira T."/>
            <person name="Wollweber F."/>
            <person name="Xu J."/>
            <person name="Rittmann S."/>
            <person name="Klingl A."/>
            <person name="Pilhofer M."/>
        </authorList>
    </citation>
    <scope>NUCLEOTIDE SEQUENCE</scope>
    <source>
        <strain evidence="1">B-35</strain>
    </source>
</reference>
<sequence>MVKRGNEYYTWEASLEKNRAYLTCMGSVPSVDAIPNFESDCKKTANELKTGWSVLGNFLNQEGKLPPDVEKIHSKAQQYCMTHGCIAAAQVAPIEVIVQINKFSKESGMKEVLKGFHTVNAAESWLDTK</sequence>